<sequence>MSASLNQQDRNRLPTCANRPRTWIDKDRHVNSRGLNKENLAMEREISVKANGVHVTRLEHNFTERDRLQGESINFTTITKSESKEKVGTWCSWIIYPTLIRLSESITLFFLLLSFTCVSIVVGCHNTCPKIMSEYFFGFRMKKYGSVRVSKAY</sequence>
<organism evidence="2 3">
    <name type="scientific">Jimgerdemannia flammicorona</name>
    <dbReference type="NCBI Taxonomy" id="994334"/>
    <lineage>
        <taxon>Eukaryota</taxon>
        <taxon>Fungi</taxon>
        <taxon>Fungi incertae sedis</taxon>
        <taxon>Mucoromycota</taxon>
        <taxon>Mucoromycotina</taxon>
        <taxon>Endogonomycetes</taxon>
        <taxon>Endogonales</taxon>
        <taxon>Endogonaceae</taxon>
        <taxon>Jimgerdemannia</taxon>
    </lineage>
</organism>
<dbReference type="AlphaFoldDB" id="A0A433PW68"/>
<gene>
    <name evidence="2" type="ORF">BC938DRAFT_475358</name>
</gene>
<keyword evidence="1" id="KW-1133">Transmembrane helix</keyword>
<dbReference type="Proteomes" id="UP000274822">
    <property type="component" value="Unassembled WGS sequence"/>
</dbReference>
<proteinExistence type="predicted"/>
<evidence type="ECO:0000313" key="2">
    <source>
        <dbReference type="EMBL" id="RUS21772.1"/>
    </source>
</evidence>
<protein>
    <submittedName>
        <fullName evidence="2">Uncharacterized protein</fullName>
    </submittedName>
</protein>
<feature type="transmembrane region" description="Helical" evidence="1">
    <location>
        <begin position="106"/>
        <end position="123"/>
    </location>
</feature>
<reference evidence="2 3" key="1">
    <citation type="journal article" date="2018" name="New Phytol.">
        <title>Phylogenomics of Endogonaceae and evolution of mycorrhizas within Mucoromycota.</title>
        <authorList>
            <person name="Chang Y."/>
            <person name="Desiro A."/>
            <person name="Na H."/>
            <person name="Sandor L."/>
            <person name="Lipzen A."/>
            <person name="Clum A."/>
            <person name="Barry K."/>
            <person name="Grigoriev I.V."/>
            <person name="Martin F.M."/>
            <person name="Stajich J.E."/>
            <person name="Smith M.E."/>
            <person name="Bonito G."/>
            <person name="Spatafora J.W."/>
        </authorList>
    </citation>
    <scope>NUCLEOTIDE SEQUENCE [LARGE SCALE GENOMIC DNA]</scope>
    <source>
        <strain evidence="2 3">AD002</strain>
    </source>
</reference>
<accession>A0A433PW68</accession>
<keyword evidence="1" id="KW-0812">Transmembrane</keyword>
<keyword evidence="1" id="KW-0472">Membrane</keyword>
<name>A0A433PW68_9FUNG</name>
<dbReference type="EMBL" id="RBNJ01020412">
    <property type="protein sequence ID" value="RUS21772.1"/>
    <property type="molecule type" value="Genomic_DNA"/>
</dbReference>
<evidence type="ECO:0000256" key="1">
    <source>
        <dbReference type="SAM" id="Phobius"/>
    </source>
</evidence>
<comment type="caution">
    <text evidence="2">The sequence shown here is derived from an EMBL/GenBank/DDBJ whole genome shotgun (WGS) entry which is preliminary data.</text>
</comment>
<keyword evidence="3" id="KW-1185">Reference proteome</keyword>
<evidence type="ECO:0000313" key="3">
    <source>
        <dbReference type="Proteomes" id="UP000274822"/>
    </source>
</evidence>